<dbReference type="SUPFAM" id="SSF50677">
    <property type="entry name" value="ValRS/IleRS/LeuRS editing domain"/>
    <property type="match status" value="1"/>
</dbReference>
<proteinExistence type="inferred from homology"/>
<dbReference type="InterPro" id="IPR015413">
    <property type="entry name" value="Methionyl/Leucyl_tRNA_Synth"/>
</dbReference>
<dbReference type="HAMAP" id="MF_00049_B">
    <property type="entry name" value="Leu_tRNA_synth_B"/>
    <property type="match status" value="1"/>
</dbReference>
<dbReference type="Gene3D" id="3.40.50.620">
    <property type="entry name" value="HUPs"/>
    <property type="match status" value="3"/>
</dbReference>
<evidence type="ECO:0000256" key="2">
    <source>
        <dbReference type="ARBA" id="ARBA00022490"/>
    </source>
</evidence>
<gene>
    <name evidence="9" type="primary">leuS</name>
    <name evidence="17" type="ORF">SAMN06264346_10978</name>
</gene>
<evidence type="ECO:0000256" key="4">
    <source>
        <dbReference type="ARBA" id="ARBA00022741"/>
    </source>
</evidence>
<comment type="caution">
    <text evidence="17">The sequence shown here is derived from an EMBL/GenBank/DDBJ whole genome shotgun (WGS) entry which is preliminary data.</text>
</comment>
<dbReference type="InterPro" id="IPR009008">
    <property type="entry name" value="Val/Leu/Ile-tRNA-synth_edit"/>
</dbReference>
<protein>
    <recommendedName>
        <fullName evidence="9">Leucine--tRNA ligase</fullName>
        <ecNumber evidence="9">6.1.1.4</ecNumber>
    </recommendedName>
    <alternativeName>
        <fullName evidence="9">Leucyl-tRNA synthetase</fullName>
        <shortName evidence="9">LeuRS</shortName>
    </alternativeName>
</protein>
<dbReference type="Pfam" id="PF00133">
    <property type="entry name" value="tRNA-synt_1"/>
    <property type="match status" value="1"/>
</dbReference>
<evidence type="ECO:0000256" key="9">
    <source>
        <dbReference type="HAMAP-Rule" id="MF_00049"/>
    </source>
</evidence>
<reference evidence="17 18" key="1">
    <citation type="submission" date="2017-05" db="EMBL/GenBank/DDBJ databases">
        <authorList>
            <person name="Varghese N."/>
            <person name="Submissions S."/>
        </authorList>
    </citation>
    <scope>NUCLEOTIDE SEQUENCE [LARGE SCALE GENOMIC DNA]</scope>
    <source>
        <strain evidence="17 18">DSM 28214</strain>
    </source>
</reference>
<dbReference type="InterPro" id="IPR013155">
    <property type="entry name" value="M/V/L/I-tRNA-synth_anticd-bd"/>
</dbReference>
<dbReference type="Pfam" id="PF09334">
    <property type="entry name" value="tRNA-synt_1g"/>
    <property type="match status" value="1"/>
</dbReference>
<evidence type="ECO:0000256" key="5">
    <source>
        <dbReference type="ARBA" id="ARBA00022840"/>
    </source>
</evidence>
<dbReference type="Gene3D" id="1.10.730.10">
    <property type="entry name" value="Isoleucyl-tRNA Synthetase, Domain 1"/>
    <property type="match status" value="2"/>
</dbReference>
<feature type="domain" description="Methionyl/Leucyl tRNA synthetase" evidence="15">
    <location>
        <begin position="38"/>
        <end position="143"/>
    </location>
</feature>
<dbReference type="Pfam" id="PF08264">
    <property type="entry name" value="Anticodon_1"/>
    <property type="match status" value="1"/>
</dbReference>
<evidence type="ECO:0000256" key="11">
    <source>
        <dbReference type="SAM" id="Coils"/>
    </source>
</evidence>
<evidence type="ECO:0000259" key="14">
    <source>
        <dbReference type="Pfam" id="PF08264"/>
    </source>
</evidence>
<dbReference type="Proteomes" id="UP001157960">
    <property type="component" value="Unassembled WGS sequence"/>
</dbReference>
<comment type="catalytic activity">
    <reaction evidence="8 9">
        <text>tRNA(Leu) + L-leucine + ATP = L-leucyl-tRNA(Leu) + AMP + diphosphate</text>
        <dbReference type="Rhea" id="RHEA:11688"/>
        <dbReference type="Rhea" id="RHEA-COMP:9613"/>
        <dbReference type="Rhea" id="RHEA-COMP:9622"/>
        <dbReference type="ChEBI" id="CHEBI:30616"/>
        <dbReference type="ChEBI" id="CHEBI:33019"/>
        <dbReference type="ChEBI" id="CHEBI:57427"/>
        <dbReference type="ChEBI" id="CHEBI:78442"/>
        <dbReference type="ChEBI" id="CHEBI:78494"/>
        <dbReference type="ChEBI" id="CHEBI:456215"/>
        <dbReference type="EC" id="6.1.1.4"/>
    </reaction>
</comment>
<keyword evidence="4 9" id="KW-0547">Nucleotide-binding</keyword>
<organism evidence="17 18">
    <name type="scientific">Chryseobacterium profundimaris</name>
    <dbReference type="NCBI Taxonomy" id="1387275"/>
    <lineage>
        <taxon>Bacteria</taxon>
        <taxon>Pseudomonadati</taxon>
        <taxon>Bacteroidota</taxon>
        <taxon>Flavobacteriia</taxon>
        <taxon>Flavobacteriales</taxon>
        <taxon>Weeksellaceae</taxon>
        <taxon>Chryseobacterium group</taxon>
        <taxon>Chryseobacterium</taxon>
    </lineage>
</organism>
<dbReference type="PANTHER" id="PTHR43740">
    <property type="entry name" value="LEUCYL-TRNA SYNTHETASE"/>
    <property type="match status" value="1"/>
</dbReference>
<dbReference type="EC" id="6.1.1.4" evidence="9"/>
<dbReference type="InterPro" id="IPR047216">
    <property type="entry name" value="Endonuclease_DUF559_bact"/>
</dbReference>
<feature type="domain" description="DUF559" evidence="13">
    <location>
        <begin position="323"/>
        <end position="428"/>
    </location>
</feature>
<name>A0ABY1P696_9FLAO</name>
<evidence type="ECO:0000259" key="13">
    <source>
        <dbReference type="Pfam" id="PF04480"/>
    </source>
</evidence>
<comment type="subcellular location">
    <subcellularLocation>
        <location evidence="9">Cytoplasm</location>
    </subcellularLocation>
</comment>
<evidence type="ECO:0000256" key="8">
    <source>
        <dbReference type="ARBA" id="ARBA00047469"/>
    </source>
</evidence>
<dbReference type="SUPFAM" id="SSF52980">
    <property type="entry name" value="Restriction endonuclease-like"/>
    <property type="match status" value="1"/>
</dbReference>
<dbReference type="InterPro" id="IPR007569">
    <property type="entry name" value="DUF559"/>
</dbReference>
<dbReference type="Pfam" id="PF13603">
    <property type="entry name" value="tRNA-synt_1_2"/>
    <property type="match status" value="1"/>
</dbReference>
<keyword evidence="3 9" id="KW-0436">Ligase</keyword>
<dbReference type="InterPro" id="IPR025709">
    <property type="entry name" value="Leu_tRNA-synth_edit"/>
</dbReference>
<keyword evidence="7 9" id="KW-0030">Aminoacyl-tRNA synthetase</keyword>
<dbReference type="RefSeq" id="WP_283422714.1">
    <property type="nucleotide sequence ID" value="NZ_FXTZ01000009.1"/>
</dbReference>
<feature type="domain" description="Aminoacyl-tRNA synthetase class Ia" evidence="12">
    <location>
        <begin position="952"/>
        <end position="986"/>
    </location>
</feature>
<dbReference type="InterPro" id="IPR011335">
    <property type="entry name" value="Restrct_endonuc-II-like"/>
</dbReference>
<evidence type="ECO:0000259" key="15">
    <source>
        <dbReference type="Pfam" id="PF09334"/>
    </source>
</evidence>
<dbReference type="CDD" id="cd01038">
    <property type="entry name" value="Endonuclease_DUF559"/>
    <property type="match status" value="1"/>
</dbReference>
<keyword evidence="18" id="KW-1185">Reference proteome</keyword>
<evidence type="ECO:0000256" key="1">
    <source>
        <dbReference type="ARBA" id="ARBA00005594"/>
    </source>
</evidence>
<feature type="domain" description="Leucyl-tRNA synthetase editing" evidence="16">
    <location>
        <begin position="449"/>
        <end position="610"/>
    </location>
</feature>
<dbReference type="PRINTS" id="PR00985">
    <property type="entry name" value="TRNASYNTHLEU"/>
</dbReference>
<dbReference type="Gene3D" id="3.90.740.10">
    <property type="entry name" value="Valyl/Leucyl/Isoleucyl-tRNA synthetase, editing domain"/>
    <property type="match status" value="1"/>
</dbReference>
<dbReference type="InterPro" id="IPR002302">
    <property type="entry name" value="Leu-tRNA-ligase"/>
</dbReference>
<dbReference type="EMBL" id="FXTZ01000009">
    <property type="protein sequence ID" value="SMP26883.1"/>
    <property type="molecule type" value="Genomic_DNA"/>
</dbReference>
<keyword evidence="5 9" id="KW-0067">ATP-binding</keyword>
<sequence length="1185" mass="137110">MFYDHQQIEKKWQKYWEENQTYKTSDSTDKPKFYVLDMFPYPSGAGLHVGHPLGYIASDIYARYKRHQGFNVLHPVGYDSFGLPAEQYAIQTGQHPAVTTEQNITRYEEQLRKIGFSFDWSREVRTSDPSYYKWTQWIFIELFHSWYNKNTDKAEPISTLIKHFENRGTQDLNANQTEELHFTAEEWSTASEMDKQDILLNYRLAYRAETTVNWCPALGTVLANDEVKDGKSERGGFPVFQKKMMQWSMRISAYSERLLQGLKGLDWPQPLKDSQEYWIGKSQGAQVKFEVLTPTLSKGEGADSLENKKPGYLTGGQNSKVLLQHAKNMRHEATEGEDTLWQMLRNRKLESKFRRQHLIKDYIVDFVSLENKLVIEVDGGYHSEAEQIEYDNLRTQYLNSCGYEVLRFSNEEILNNIENVVEQIKQKLEESKKQFSESEKSLSSGEGFRERIEVFTTRPDTIFGATFMVLAPENPLVETITTPEQKAEVDSYIEETSKKTERDRMADVKNVSGAFTGSYTINPFSNEKMPVYISDYVLMGYGTGAVMAVPAHDERDHRFAKKFNLPIKKVVETDEDIQEKSFDSKDSVCVNSDFLNGLKYDEAKALIISAIEKRGIGHGTTNYRQRDAIFSRQRYWGEPVPIYYKDGMPYTLPTSALPLELPEVEKYLPTEDGDPPLGNAKTFAWDEVNQKVVDTDLIDEKTIFPLELSTMPGWAGSSWYFLRYMDPHDENVFVKKDLADYWGQVDLYIGGSEHATGHLLYSRFWNMFLKDREYINHNEPFQKLINQGMILGMSAFVNKVNLFFEGLKNEKINLALNKFLKIEKLFASSDLIKNNSKLEYNDYQDLIKRNFSFFDNYDDELFLKYIFENKDDLQLSDDEIINFKKLRQEGTSSLRLSFSKIHVDVSLLKGTSDELDTEAFKAWRPDFADAEFIFESGKNSLSLGEGWGEEKFITEREVEKMSKSKYNVVNPDDICEEYGADGLRLYEMFLGPLEQSKPWNTQGLSGVYGFLKKFWNLYFNGEVFEVSDEEPTKAEYKVLHTLIKKVVYDIENFSFNTSVSSFMIAVNELQKIKCNKRNILEPLSVIISPYAPHICEEVWSLLGHTTSIEFEKFPVLNEDYLVEDEIEYPISINGKTKHKLPLSAKFSAKEVEDLVMKDEKVQQFLEGKTPKKIIVVPGRIVNIVI</sequence>
<dbReference type="CDD" id="cd07958">
    <property type="entry name" value="Anticodon_Ia_Leu_BEm"/>
    <property type="match status" value="1"/>
</dbReference>
<evidence type="ECO:0000259" key="12">
    <source>
        <dbReference type="Pfam" id="PF00133"/>
    </source>
</evidence>
<dbReference type="SUPFAM" id="SSF47323">
    <property type="entry name" value="Anticodon-binding domain of a subclass of class I aminoacyl-tRNA synthetases"/>
    <property type="match status" value="1"/>
</dbReference>
<keyword evidence="11" id="KW-0175">Coiled coil</keyword>
<dbReference type="PANTHER" id="PTHR43740:SF2">
    <property type="entry name" value="LEUCINE--TRNA LIGASE, MITOCHONDRIAL"/>
    <property type="match status" value="1"/>
</dbReference>
<dbReference type="PROSITE" id="PS00178">
    <property type="entry name" value="AA_TRNA_LIGASE_I"/>
    <property type="match status" value="1"/>
</dbReference>
<comment type="similarity">
    <text evidence="1 9 10">Belongs to the class-I aminoacyl-tRNA synthetase family.</text>
</comment>
<feature type="coiled-coil region" evidence="11">
    <location>
        <begin position="410"/>
        <end position="441"/>
    </location>
</feature>
<dbReference type="SUPFAM" id="SSF52374">
    <property type="entry name" value="Nucleotidylyl transferase"/>
    <property type="match status" value="1"/>
</dbReference>
<dbReference type="InterPro" id="IPR014729">
    <property type="entry name" value="Rossmann-like_a/b/a_fold"/>
</dbReference>
<feature type="short sequence motif" description="'KMSKS' region" evidence="9">
    <location>
        <begin position="960"/>
        <end position="964"/>
    </location>
</feature>
<evidence type="ECO:0000256" key="3">
    <source>
        <dbReference type="ARBA" id="ARBA00022598"/>
    </source>
</evidence>
<feature type="binding site" evidence="9">
    <location>
        <position position="963"/>
    </location>
    <ligand>
        <name>ATP</name>
        <dbReference type="ChEBI" id="CHEBI:30616"/>
    </ligand>
</feature>
<comment type="caution">
    <text evidence="9">Lacks conserved residue(s) required for the propagation of feature annotation.</text>
</comment>
<evidence type="ECO:0000256" key="6">
    <source>
        <dbReference type="ARBA" id="ARBA00022917"/>
    </source>
</evidence>
<dbReference type="Pfam" id="PF04480">
    <property type="entry name" value="DUF559"/>
    <property type="match status" value="1"/>
</dbReference>
<feature type="domain" description="Methionyl/Valyl/Leucyl/Isoleucyl-tRNA synthetase anticodon-binding" evidence="14">
    <location>
        <begin position="1038"/>
        <end position="1147"/>
    </location>
</feature>
<evidence type="ECO:0000256" key="10">
    <source>
        <dbReference type="RuleBase" id="RU363035"/>
    </source>
</evidence>
<evidence type="ECO:0000313" key="18">
    <source>
        <dbReference type="Proteomes" id="UP001157960"/>
    </source>
</evidence>
<dbReference type="Gene3D" id="3.40.960.10">
    <property type="entry name" value="VSR Endonuclease"/>
    <property type="match status" value="1"/>
</dbReference>
<dbReference type="InterPro" id="IPR009080">
    <property type="entry name" value="tRNAsynth_Ia_anticodon-bd"/>
</dbReference>
<dbReference type="InterPro" id="IPR002300">
    <property type="entry name" value="aa-tRNA-synth_Ia"/>
</dbReference>
<evidence type="ECO:0000259" key="16">
    <source>
        <dbReference type="Pfam" id="PF13603"/>
    </source>
</evidence>
<dbReference type="InterPro" id="IPR001412">
    <property type="entry name" value="aa-tRNA-synth_I_CS"/>
</dbReference>
<accession>A0ABY1P696</accession>
<evidence type="ECO:0000256" key="7">
    <source>
        <dbReference type="ARBA" id="ARBA00023146"/>
    </source>
</evidence>
<evidence type="ECO:0000313" key="17">
    <source>
        <dbReference type="EMBL" id="SMP26883.1"/>
    </source>
</evidence>
<keyword evidence="2 9" id="KW-0963">Cytoplasm</keyword>
<keyword evidence="6 9" id="KW-0648">Protein biosynthesis</keyword>